<keyword evidence="3" id="KW-1185">Reference proteome</keyword>
<dbReference type="RefSeq" id="WP_106749703.1">
    <property type="nucleotide sequence ID" value="NZ_CP027668.1"/>
</dbReference>
<evidence type="ECO:0000256" key="1">
    <source>
        <dbReference type="SAM" id="SignalP"/>
    </source>
</evidence>
<protein>
    <submittedName>
        <fullName evidence="2">Uncharacterized protein</fullName>
    </submittedName>
</protein>
<proteinExistence type="predicted"/>
<accession>A0A2S0NEM5</accession>
<evidence type="ECO:0000313" key="2">
    <source>
        <dbReference type="EMBL" id="AVO46363.1"/>
    </source>
</evidence>
<dbReference type="PANTHER" id="PTHR30383:SF5">
    <property type="entry name" value="SGNH HYDROLASE-TYPE ESTERASE DOMAIN-CONTAINING PROTEIN"/>
    <property type="match status" value="1"/>
</dbReference>
<dbReference type="AlphaFoldDB" id="A0A2S0NEM5"/>
<feature type="signal peptide" evidence="1">
    <location>
        <begin position="1"/>
        <end position="29"/>
    </location>
</feature>
<dbReference type="Gene3D" id="3.40.50.1110">
    <property type="entry name" value="SGNH hydrolase"/>
    <property type="match status" value="1"/>
</dbReference>
<dbReference type="KEGG" id="phr:C6569_15605"/>
<dbReference type="SUPFAM" id="SSF52266">
    <property type="entry name" value="SGNH hydrolase"/>
    <property type="match status" value="1"/>
</dbReference>
<dbReference type="PANTHER" id="PTHR30383">
    <property type="entry name" value="THIOESTERASE 1/PROTEASE 1/LYSOPHOSPHOLIPASE L1"/>
    <property type="match status" value="1"/>
</dbReference>
<dbReference type="InterPro" id="IPR036514">
    <property type="entry name" value="SGNH_hydro_sf"/>
</dbReference>
<gene>
    <name evidence="2" type="ORF">C6569_15605</name>
</gene>
<feature type="chain" id="PRO_5015645189" evidence="1">
    <location>
        <begin position="30"/>
        <end position="248"/>
    </location>
</feature>
<dbReference type="InterPro" id="IPR051532">
    <property type="entry name" value="Ester_Hydrolysis_Enzymes"/>
</dbReference>
<keyword evidence="1" id="KW-0732">Signal</keyword>
<dbReference type="CDD" id="cd00229">
    <property type="entry name" value="SGNH_hydrolase"/>
    <property type="match status" value="1"/>
</dbReference>
<name>A0A2S0NEM5_9HYPH</name>
<dbReference type="Pfam" id="PF25182">
    <property type="entry name" value="NonGDSL"/>
    <property type="match status" value="1"/>
</dbReference>
<dbReference type="InterPro" id="IPR057572">
    <property type="entry name" value="NonGDSL"/>
</dbReference>
<dbReference type="EMBL" id="CP027668">
    <property type="protein sequence ID" value="AVO46363.1"/>
    <property type="molecule type" value="Genomic_DNA"/>
</dbReference>
<dbReference type="OrthoDB" id="7203637at2"/>
<organism evidence="2 3">
    <name type="scientific">Phreatobacter cathodiphilus</name>
    <dbReference type="NCBI Taxonomy" id="1868589"/>
    <lineage>
        <taxon>Bacteria</taxon>
        <taxon>Pseudomonadati</taxon>
        <taxon>Pseudomonadota</taxon>
        <taxon>Alphaproteobacteria</taxon>
        <taxon>Hyphomicrobiales</taxon>
        <taxon>Phreatobacteraceae</taxon>
        <taxon>Phreatobacter</taxon>
    </lineage>
</organism>
<sequence length="248" mass="25563">MLPLRLPHAAAVALSAALAFTPFSSSALARCTVPALAEATPGGALPRTSARLKTQEPVRILAIGSSTTAGVGSGGAGFAHRLGPMIKARWQDKTIEVVVSGVSGETASGAAGRLARELAQHKPTLVVWQLGTNDANFGVSAESFRGTVAAGLATIRAAGADAMLVDPQYSRWAEGSTRTAEFAGIIASEGARAGVPVVRRFQAMFQLANSDRSAFNGLISFDGLHLTAAGHDCMAQQVAGTILRMARR</sequence>
<evidence type="ECO:0000313" key="3">
    <source>
        <dbReference type="Proteomes" id="UP000237889"/>
    </source>
</evidence>
<dbReference type="GO" id="GO:0004622">
    <property type="term" value="F:phosphatidylcholine lysophospholipase activity"/>
    <property type="evidence" value="ECO:0007669"/>
    <property type="project" value="TreeGrafter"/>
</dbReference>
<dbReference type="Proteomes" id="UP000237889">
    <property type="component" value="Chromosome"/>
</dbReference>
<reference evidence="2 3" key="1">
    <citation type="submission" date="2018-03" db="EMBL/GenBank/DDBJ databases">
        <title>Genome sequencing of Phreatobacter sp.</title>
        <authorList>
            <person name="Kim S.-J."/>
            <person name="Heo J."/>
            <person name="Kwon S.-W."/>
        </authorList>
    </citation>
    <scope>NUCLEOTIDE SEQUENCE [LARGE SCALE GENOMIC DNA]</scope>
    <source>
        <strain evidence="2 3">S-12</strain>
    </source>
</reference>